<keyword evidence="4" id="KW-1185">Reference proteome</keyword>
<evidence type="ECO:0000313" key="4">
    <source>
        <dbReference type="Proteomes" id="UP001382455"/>
    </source>
</evidence>
<dbReference type="PANTHER" id="PTHR34068">
    <property type="entry name" value="UPF0145 PROTEIN YBJQ"/>
    <property type="match status" value="1"/>
</dbReference>
<evidence type="ECO:0000256" key="2">
    <source>
        <dbReference type="HAMAP-Rule" id="MF_00338"/>
    </source>
</evidence>
<dbReference type="SUPFAM" id="SSF117782">
    <property type="entry name" value="YbjQ-like"/>
    <property type="match status" value="1"/>
</dbReference>
<dbReference type="PANTHER" id="PTHR34068:SF2">
    <property type="entry name" value="UPF0145 PROTEIN SCO3412"/>
    <property type="match status" value="1"/>
</dbReference>
<evidence type="ECO:0000256" key="1">
    <source>
        <dbReference type="ARBA" id="ARBA00010751"/>
    </source>
</evidence>
<name>A0ABU8EUW9_9GAMM</name>
<gene>
    <name evidence="3" type="ORF">WAE96_13920</name>
</gene>
<dbReference type="HAMAP" id="MF_00338">
    <property type="entry name" value="UPF0145"/>
    <property type="match status" value="1"/>
</dbReference>
<reference evidence="3 4" key="1">
    <citation type="submission" date="2023-12" db="EMBL/GenBank/DDBJ databases">
        <title>Friends and Foes: Symbiotic and Algicidal bacterial influence on Karenia brevis blooms.</title>
        <authorList>
            <person name="Fei C."/>
            <person name="Mohamed A.R."/>
            <person name="Booker A."/>
            <person name="Arshad M."/>
            <person name="Klass S."/>
            <person name="Ahn S."/>
            <person name="Gilbert P.M."/>
            <person name="Heil C.A."/>
            <person name="Martinez J.M."/>
            <person name="Amin S.A."/>
        </authorList>
    </citation>
    <scope>NUCLEOTIDE SEQUENCE [LARGE SCALE GENOMIC DNA]</scope>
    <source>
        <strain evidence="3 4">CE15</strain>
    </source>
</reference>
<evidence type="ECO:0000313" key="3">
    <source>
        <dbReference type="EMBL" id="MEI4550764.1"/>
    </source>
</evidence>
<dbReference type="RefSeq" id="WP_237131344.1">
    <property type="nucleotide sequence ID" value="NZ_JBAWKS010000001.1"/>
</dbReference>
<sequence length="105" mass="11234">MIITNTEQVANYQITQSLGLVTGNVVRSKHVGRDIMAGLKTIVGGEIRGYTEMMTDARSVAQARMTEEAQRLGADAVINVRFTTSAVAAGMSEILAYGTAVKISR</sequence>
<dbReference type="Pfam" id="PF01906">
    <property type="entry name" value="YbjQ_1"/>
    <property type="match status" value="1"/>
</dbReference>
<comment type="similarity">
    <text evidence="1 2">Belongs to the UPF0145 family.</text>
</comment>
<accession>A0ABU8EUW9</accession>
<organism evidence="3 4">
    <name type="scientific">Pseudoalteromonas spongiae</name>
    <dbReference type="NCBI Taxonomy" id="298657"/>
    <lineage>
        <taxon>Bacteria</taxon>
        <taxon>Pseudomonadati</taxon>
        <taxon>Pseudomonadota</taxon>
        <taxon>Gammaproteobacteria</taxon>
        <taxon>Alteromonadales</taxon>
        <taxon>Pseudoalteromonadaceae</taxon>
        <taxon>Pseudoalteromonas</taxon>
    </lineage>
</organism>
<protein>
    <recommendedName>
        <fullName evidence="2">UPF0145 protein WAE96_13920</fullName>
    </recommendedName>
</protein>
<dbReference type="EMBL" id="JBAWKS010000001">
    <property type="protein sequence ID" value="MEI4550764.1"/>
    <property type="molecule type" value="Genomic_DNA"/>
</dbReference>
<dbReference type="Gene3D" id="3.30.110.70">
    <property type="entry name" value="Hypothetical protein apc22750. Chain B"/>
    <property type="match status" value="1"/>
</dbReference>
<proteinExistence type="inferred from homology"/>
<dbReference type="InterPro" id="IPR035439">
    <property type="entry name" value="UPF0145_dom_sf"/>
</dbReference>
<dbReference type="Proteomes" id="UP001382455">
    <property type="component" value="Unassembled WGS sequence"/>
</dbReference>
<comment type="caution">
    <text evidence="3">The sequence shown here is derived from an EMBL/GenBank/DDBJ whole genome shotgun (WGS) entry which is preliminary data.</text>
</comment>
<dbReference type="InterPro" id="IPR002765">
    <property type="entry name" value="UPF0145_YbjQ-like"/>
</dbReference>